<reference evidence="3" key="1">
    <citation type="submission" date="2017-06" db="EMBL/GenBank/DDBJ databases">
        <authorList>
            <person name="Cremers G."/>
        </authorList>
    </citation>
    <scope>NUCLEOTIDE SEQUENCE [LARGE SCALE GENOMIC DNA]</scope>
</reference>
<dbReference type="AlphaFoldDB" id="A0A284VK37"/>
<gene>
    <name evidence="2" type="ORF">MNV_1240016</name>
</gene>
<dbReference type="Proteomes" id="UP000218615">
    <property type="component" value="Unassembled WGS sequence"/>
</dbReference>
<sequence>MSEAVFIIEWLLIVEAIGFISFPLVARFINLPDRGYSISKLIGLLLVTYLVWLEVSLRISDFGLIAIVFALVLLVIISFRSFDPRLLPRKGILLKSELVFMISFLVFTLIIMNKPDIYGPNSEDFMDFAFLQSLLRSAHFPPPDPWMLVRR</sequence>
<feature type="transmembrane region" description="Helical" evidence="1">
    <location>
        <begin position="92"/>
        <end position="112"/>
    </location>
</feature>
<dbReference type="Pfam" id="PF10060">
    <property type="entry name" value="DUF2298"/>
    <property type="match status" value="1"/>
</dbReference>
<dbReference type="EMBL" id="FZMP01000029">
    <property type="protein sequence ID" value="SNQ59618.1"/>
    <property type="molecule type" value="Genomic_DNA"/>
</dbReference>
<dbReference type="PANTHER" id="PTHR10790:SF51">
    <property type="entry name" value="TETRATRICOPEPTIDE REPEAT PROTEIN"/>
    <property type="match status" value="1"/>
</dbReference>
<dbReference type="InterPro" id="IPR018746">
    <property type="entry name" value="DUF2298"/>
</dbReference>
<keyword evidence="3" id="KW-1185">Reference proteome</keyword>
<organism evidence="2 3">
    <name type="scientific">Candidatus Methanoperedens nitratireducens</name>
    <dbReference type="NCBI Taxonomy" id="1392998"/>
    <lineage>
        <taxon>Archaea</taxon>
        <taxon>Methanobacteriati</taxon>
        <taxon>Methanobacteriota</taxon>
        <taxon>Stenosarchaea group</taxon>
        <taxon>Methanomicrobia</taxon>
        <taxon>Methanosarcinales</taxon>
        <taxon>ANME-2 cluster</taxon>
        <taxon>Candidatus Methanoperedentaceae</taxon>
        <taxon>Candidatus Methanoperedens</taxon>
    </lineage>
</organism>
<dbReference type="PANTHER" id="PTHR10790">
    <property type="entry name" value="TPR-DOMAIN CONTAINING PROTEIN"/>
    <property type="match status" value="1"/>
</dbReference>
<evidence type="ECO:0000313" key="3">
    <source>
        <dbReference type="Proteomes" id="UP000218615"/>
    </source>
</evidence>
<name>A0A284VK37_9EURY</name>
<accession>A0A284VK37</accession>
<dbReference type="OrthoDB" id="313199at2157"/>
<keyword evidence="1" id="KW-0812">Transmembrane</keyword>
<feature type="transmembrane region" description="Helical" evidence="1">
    <location>
        <begin position="38"/>
        <end position="56"/>
    </location>
</feature>
<protein>
    <submittedName>
        <fullName evidence="2">Uncharacterized protein</fullName>
    </submittedName>
</protein>
<proteinExistence type="predicted"/>
<keyword evidence="1" id="KW-1133">Transmembrane helix</keyword>
<evidence type="ECO:0000256" key="1">
    <source>
        <dbReference type="SAM" id="Phobius"/>
    </source>
</evidence>
<evidence type="ECO:0000313" key="2">
    <source>
        <dbReference type="EMBL" id="SNQ59618.1"/>
    </source>
</evidence>
<feature type="transmembrane region" description="Helical" evidence="1">
    <location>
        <begin position="62"/>
        <end position="80"/>
    </location>
</feature>
<feature type="transmembrane region" description="Helical" evidence="1">
    <location>
        <begin position="6"/>
        <end position="26"/>
    </location>
</feature>
<keyword evidence="1" id="KW-0472">Membrane</keyword>